<dbReference type="AlphaFoldDB" id="A0A3P7K3H1"/>
<sequence>MHWKTEARLHQGRSISSMFRGKRSSLYLP</sequence>
<organism evidence="1 2">
    <name type="scientific">Strongylus vulgaris</name>
    <name type="common">Blood worm</name>
    <dbReference type="NCBI Taxonomy" id="40348"/>
    <lineage>
        <taxon>Eukaryota</taxon>
        <taxon>Metazoa</taxon>
        <taxon>Ecdysozoa</taxon>
        <taxon>Nematoda</taxon>
        <taxon>Chromadorea</taxon>
        <taxon>Rhabditida</taxon>
        <taxon>Rhabditina</taxon>
        <taxon>Rhabditomorpha</taxon>
        <taxon>Strongyloidea</taxon>
        <taxon>Strongylidae</taxon>
        <taxon>Strongylus</taxon>
    </lineage>
</organism>
<proteinExistence type="predicted"/>
<gene>
    <name evidence="1" type="ORF">SVUK_LOCUS20882</name>
</gene>
<evidence type="ECO:0000313" key="2">
    <source>
        <dbReference type="Proteomes" id="UP000270094"/>
    </source>
</evidence>
<accession>A0A3P7K3H1</accession>
<dbReference type="EMBL" id="UYYB01146701">
    <property type="protein sequence ID" value="VDM85884.1"/>
    <property type="molecule type" value="Genomic_DNA"/>
</dbReference>
<protein>
    <submittedName>
        <fullName evidence="1">Uncharacterized protein</fullName>
    </submittedName>
</protein>
<evidence type="ECO:0000313" key="1">
    <source>
        <dbReference type="EMBL" id="VDM85884.1"/>
    </source>
</evidence>
<reference evidence="1 2" key="1">
    <citation type="submission" date="2018-11" db="EMBL/GenBank/DDBJ databases">
        <authorList>
            <consortium name="Pathogen Informatics"/>
        </authorList>
    </citation>
    <scope>NUCLEOTIDE SEQUENCE [LARGE SCALE GENOMIC DNA]</scope>
</reference>
<keyword evidence="2" id="KW-1185">Reference proteome</keyword>
<name>A0A3P7K3H1_STRVU</name>
<dbReference type="Proteomes" id="UP000270094">
    <property type="component" value="Unassembled WGS sequence"/>
</dbReference>